<gene>
    <name evidence="18" type="primary">hisG</name>
    <name evidence="21" type="ORF">HL41_04045</name>
</gene>
<dbReference type="GO" id="GO:0003879">
    <property type="term" value="F:ATP phosphoribosyltransferase activity"/>
    <property type="evidence" value="ECO:0007669"/>
    <property type="project" value="UniProtKB-UniRule"/>
</dbReference>
<dbReference type="FunFam" id="3.30.70.120:FF:000002">
    <property type="entry name" value="ATP phosphoribosyltransferase"/>
    <property type="match status" value="1"/>
</dbReference>
<evidence type="ECO:0000256" key="17">
    <source>
        <dbReference type="ARBA" id="ARBA00024861"/>
    </source>
</evidence>
<dbReference type="InterPro" id="IPR013820">
    <property type="entry name" value="ATP_PRibTrfase_cat"/>
</dbReference>
<evidence type="ECO:0000256" key="2">
    <source>
        <dbReference type="ARBA" id="ARBA00001946"/>
    </source>
</evidence>
<keyword evidence="9 18" id="KW-0028">Amino-acid biosynthesis</keyword>
<dbReference type="Pfam" id="PF08029">
    <property type="entry name" value="HisG_C"/>
    <property type="match status" value="1"/>
</dbReference>
<reference evidence="21 22" key="1">
    <citation type="journal article" date="2015" name="Genome Announc.">
        <title>Genome Sequence of a Sulfate-Reducing Thermophilic Bacterium, Thermodesulfobacterium commune DSM 2178T (Phylum Thermodesulfobacteria).</title>
        <authorList>
            <person name="Bhatnagar S."/>
            <person name="Badger J.H."/>
            <person name="Madupu R."/>
            <person name="Khouri H.M."/>
            <person name="O'Connor E.M."/>
            <person name="Robb F.T."/>
            <person name="Ward N.L."/>
            <person name="Eisen J.A."/>
        </authorList>
    </citation>
    <scope>NUCLEOTIDE SEQUENCE [LARGE SCALE GENOMIC DNA]</scope>
    <source>
        <strain evidence="21 22">DSM 2178</strain>
    </source>
</reference>
<accession>A0A075WT11</accession>
<keyword evidence="10 18" id="KW-0328">Glycosyltransferase</keyword>
<dbReference type="NCBIfam" id="TIGR00070">
    <property type="entry name" value="hisG"/>
    <property type="match status" value="1"/>
</dbReference>
<dbReference type="InterPro" id="IPR001348">
    <property type="entry name" value="ATP_PRibTrfase_HisG"/>
</dbReference>
<dbReference type="UniPathway" id="UPA00031">
    <property type="reaction ID" value="UER00006"/>
</dbReference>
<organism evidence="21 22">
    <name type="scientific">Thermodesulfobacterium commune DSM 2178</name>
    <dbReference type="NCBI Taxonomy" id="289377"/>
    <lineage>
        <taxon>Bacteria</taxon>
        <taxon>Pseudomonadati</taxon>
        <taxon>Thermodesulfobacteriota</taxon>
        <taxon>Thermodesulfobacteria</taxon>
        <taxon>Thermodesulfobacteriales</taxon>
        <taxon>Thermodesulfobacteriaceae</taxon>
        <taxon>Thermodesulfobacterium</taxon>
    </lineage>
</organism>
<keyword evidence="16 18" id="KW-0368">Histidine biosynthesis</keyword>
<dbReference type="SUPFAM" id="SSF53850">
    <property type="entry name" value="Periplasmic binding protein-like II"/>
    <property type="match status" value="1"/>
</dbReference>
<dbReference type="PaxDb" id="289377-HL41_04045"/>
<comment type="catalytic activity">
    <reaction evidence="1 18">
        <text>1-(5-phospho-beta-D-ribosyl)-ATP + diphosphate = 5-phospho-alpha-D-ribose 1-diphosphate + ATP</text>
        <dbReference type="Rhea" id="RHEA:18473"/>
        <dbReference type="ChEBI" id="CHEBI:30616"/>
        <dbReference type="ChEBI" id="CHEBI:33019"/>
        <dbReference type="ChEBI" id="CHEBI:58017"/>
        <dbReference type="ChEBI" id="CHEBI:73183"/>
        <dbReference type="EC" id="2.4.2.17"/>
    </reaction>
</comment>
<keyword evidence="11 18" id="KW-0808">Transferase</keyword>
<evidence type="ECO:0000256" key="9">
    <source>
        <dbReference type="ARBA" id="ARBA00022605"/>
    </source>
</evidence>
<evidence type="ECO:0000256" key="3">
    <source>
        <dbReference type="ARBA" id="ARBA00004496"/>
    </source>
</evidence>
<dbReference type="EC" id="2.4.2.17" evidence="6 18"/>
<comment type="function">
    <text evidence="17 18">Catalyzes the condensation of ATP and 5-phosphoribose 1-diphosphate to form N'-(5'-phosphoribosyl)-ATP (PR-ATP). Has a crucial role in the pathway because the rate of histidine biosynthesis seems to be controlled primarily by regulation of HisG enzymatic activity.</text>
</comment>
<evidence type="ECO:0000256" key="4">
    <source>
        <dbReference type="ARBA" id="ARBA00004667"/>
    </source>
</evidence>
<dbReference type="GO" id="GO:0005737">
    <property type="term" value="C:cytoplasm"/>
    <property type="evidence" value="ECO:0007669"/>
    <property type="project" value="UniProtKB-SubCell"/>
</dbReference>
<dbReference type="GO" id="GO:0000105">
    <property type="term" value="P:L-histidine biosynthetic process"/>
    <property type="evidence" value="ECO:0007669"/>
    <property type="project" value="UniProtKB-UniRule"/>
</dbReference>
<comment type="similarity">
    <text evidence="5 18">Belongs to the ATP phosphoribosyltransferase family. Long subfamily.</text>
</comment>
<dbReference type="HAMAP" id="MF_00079">
    <property type="entry name" value="HisG_Long"/>
    <property type="match status" value="1"/>
</dbReference>
<evidence type="ECO:0000256" key="15">
    <source>
        <dbReference type="ARBA" id="ARBA00022842"/>
    </source>
</evidence>
<name>A0A075WT11_9BACT</name>
<dbReference type="CDD" id="cd13593">
    <property type="entry name" value="PBP2_HisGL3"/>
    <property type="match status" value="1"/>
</dbReference>
<evidence type="ECO:0000259" key="20">
    <source>
        <dbReference type="Pfam" id="PF08029"/>
    </source>
</evidence>
<evidence type="ECO:0000259" key="19">
    <source>
        <dbReference type="Pfam" id="PF01634"/>
    </source>
</evidence>
<keyword evidence="13 18" id="KW-0547">Nucleotide-binding</keyword>
<comment type="subcellular location">
    <subcellularLocation>
        <location evidence="3 18">Cytoplasm</location>
    </subcellularLocation>
</comment>
<dbReference type="InterPro" id="IPR011322">
    <property type="entry name" value="N-reg_PII-like_a/b"/>
</dbReference>
<dbReference type="AlphaFoldDB" id="A0A075WT11"/>
<comment type="activity regulation">
    <text evidence="18">Feedback inhibited by histidine.</text>
</comment>
<dbReference type="eggNOG" id="COG0040">
    <property type="taxonomic scope" value="Bacteria"/>
</dbReference>
<dbReference type="Pfam" id="PF01634">
    <property type="entry name" value="HisG"/>
    <property type="match status" value="1"/>
</dbReference>
<dbReference type="OrthoDB" id="9801867at2"/>
<dbReference type="SUPFAM" id="SSF54913">
    <property type="entry name" value="GlnB-like"/>
    <property type="match status" value="1"/>
</dbReference>
<evidence type="ECO:0000313" key="21">
    <source>
        <dbReference type="EMBL" id="AIH04006.1"/>
    </source>
</evidence>
<evidence type="ECO:0000256" key="8">
    <source>
        <dbReference type="ARBA" id="ARBA00022490"/>
    </source>
</evidence>
<proteinExistence type="inferred from homology"/>
<keyword evidence="15 18" id="KW-0460">Magnesium</keyword>
<dbReference type="EMBL" id="CP008796">
    <property type="protein sequence ID" value="AIH04006.1"/>
    <property type="molecule type" value="Genomic_DNA"/>
</dbReference>
<sequence length="291" mass="32848">MEKKLKFGIPKGSLEKATIELFEKAGWTIDVHHRNYFPEVDDCELEMVICRPQEMSKYVELGILDAGITGKDWILENNSKVVVVEELIYSKVSKKPARWVLAVKEGSGIERLEDLAGKKISTELVQFTKRFFEERGIPVEVSYSWGATEAKVVQGLCDAIVEVTETGTTIRAHGLKIIYELLITYPQLIANEKAWEDPWKRKKIQQIAVLLKGALNSHKKVGLKMNVPASNLEKIIAILPSITSPTIAQLYNKDWYAIEVIVSEKEVRDLVPKLLELGAEGIIEYSLNKVI</sequence>
<dbReference type="PANTHER" id="PTHR21403">
    <property type="entry name" value="ATP PHOSPHORIBOSYLTRANSFERASE ATP-PRTASE"/>
    <property type="match status" value="1"/>
</dbReference>
<evidence type="ECO:0000256" key="7">
    <source>
        <dbReference type="ARBA" id="ARBA00020998"/>
    </source>
</evidence>
<dbReference type="KEGG" id="tcm:HL41_04045"/>
<feature type="domain" description="ATP phosphoribosyltransferase catalytic" evidence="19">
    <location>
        <begin position="51"/>
        <end position="212"/>
    </location>
</feature>
<evidence type="ECO:0000256" key="10">
    <source>
        <dbReference type="ARBA" id="ARBA00022676"/>
    </source>
</evidence>
<dbReference type="Gene3D" id="3.40.190.10">
    <property type="entry name" value="Periplasmic binding protein-like II"/>
    <property type="match status" value="2"/>
</dbReference>
<dbReference type="Gene3D" id="3.30.70.120">
    <property type="match status" value="1"/>
</dbReference>
<dbReference type="InterPro" id="IPR013115">
    <property type="entry name" value="HisG_C"/>
</dbReference>
<dbReference type="PANTHER" id="PTHR21403:SF10">
    <property type="entry name" value="ATP PHOSPHORIBOSYLTRANSFERASE"/>
    <property type="match status" value="1"/>
</dbReference>
<dbReference type="RefSeq" id="WP_038060887.1">
    <property type="nucleotide sequence ID" value="NZ_CP008796.1"/>
</dbReference>
<dbReference type="HOGENOM" id="CLU_038115_1_1_0"/>
<evidence type="ECO:0000256" key="11">
    <source>
        <dbReference type="ARBA" id="ARBA00022679"/>
    </source>
</evidence>
<evidence type="ECO:0000256" key="13">
    <source>
        <dbReference type="ARBA" id="ARBA00022741"/>
    </source>
</evidence>
<keyword evidence="8 18" id="KW-0963">Cytoplasm</keyword>
<dbReference type="STRING" id="289377.HL41_04045"/>
<evidence type="ECO:0000256" key="6">
    <source>
        <dbReference type="ARBA" id="ARBA00011946"/>
    </source>
</evidence>
<dbReference type="InterPro" id="IPR020621">
    <property type="entry name" value="ATP-PRT_HisG_long"/>
</dbReference>
<dbReference type="InterPro" id="IPR015867">
    <property type="entry name" value="N-reg_PII/ATP_PRibTrfase_C"/>
</dbReference>
<feature type="domain" description="Histidine biosynthesis HisG C-terminal" evidence="20">
    <location>
        <begin position="219"/>
        <end position="289"/>
    </location>
</feature>
<dbReference type="FunFam" id="3.40.190.10:FF:000258">
    <property type="entry name" value="ATP phosphoribosyltransferase"/>
    <property type="match status" value="1"/>
</dbReference>
<dbReference type="GO" id="GO:0000287">
    <property type="term" value="F:magnesium ion binding"/>
    <property type="evidence" value="ECO:0007669"/>
    <property type="project" value="UniProtKB-UniRule"/>
</dbReference>
<evidence type="ECO:0000256" key="14">
    <source>
        <dbReference type="ARBA" id="ARBA00022840"/>
    </source>
</evidence>
<evidence type="ECO:0000256" key="5">
    <source>
        <dbReference type="ARBA" id="ARBA00007955"/>
    </source>
</evidence>
<dbReference type="Proteomes" id="UP000028481">
    <property type="component" value="Chromosome"/>
</dbReference>
<evidence type="ECO:0000256" key="16">
    <source>
        <dbReference type="ARBA" id="ARBA00023102"/>
    </source>
</evidence>
<comment type="pathway">
    <text evidence="4 18">Amino-acid biosynthesis; L-histidine biosynthesis; L-histidine from 5-phospho-alpha-D-ribose 1-diphosphate: step 1/9.</text>
</comment>
<keyword evidence="12 18" id="KW-0479">Metal-binding</keyword>
<dbReference type="GO" id="GO:0005524">
    <property type="term" value="F:ATP binding"/>
    <property type="evidence" value="ECO:0007669"/>
    <property type="project" value="UniProtKB-KW"/>
</dbReference>
<keyword evidence="14 18" id="KW-0067">ATP-binding</keyword>
<protein>
    <recommendedName>
        <fullName evidence="7 18">ATP phosphoribosyltransferase</fullName>
        <shortName evidence="18">ATP-PRT</shortName>
        <shortName evidence="18">ATP-PRTase</shortName>
        <ecNumber evidence="6 18">2.4.2.17</ecNumber>
    </recommendedName>
</protein>
<keyword evidence="22" id="KW-1185">Reference proteome</keyword>
<evidence type="ECO:0000256" key="18">
    <source>
        <dbReference type="HAMAP-Rule" id="MF_00079"/>
    </source>
</evidence>
<comment type="cofactor">
    <cofactor evidence="2 18">
        <name>Mg(2+)</name>
        <dbReference type="ChEBI" id="CHEBI:18420"/>
    </cofactor>
</comment>
<evidence type="ECO:0000256" key="1">
    <source>
        <dbReference type="ARBA" id="ARBA00000915"/>
    </source>
</evidence>
<dbReference type="NCBIfam" id="TIGR03455">
    <property type="entry name" value="HisG_C-term"/>
    <property type="match status" value="1"/>
</dbReference>
<evidence type="ECO:0000256" key="12">
    <source>
        <dbReference type="ARBA" id="ARBA00022723"/>
    </source>
</evidence>
<evidence type="ECO:0000313" key="22">
    <source>
        <dbReference type="Proteomes" id="UP000028481"/>
    </source>
</evidence>